<organism evidence="1 2">
    <name type="scientific">Staphylococcus cohnii</name>
    <dbReference type="NCBI Taxonomy" id="29382"/>
    <lineage>
        <taxon>Bacteria</taxon>
        <taxon>Bacillati</taxon>
        <taxon>Bacillota</taxon>
        <taxon>Bacilli</taxon>
        <taxon>Bacillales</taxon>
        <taxon>Staphylococcaceae</taxon>
        <taxon>Staphylococcus</taxon>
        <taxon>Staphylococcus cohnii species complex</taxon>
    </lineage>
</organism>
<evidence type="ECO:0000313" key="1">
    <source>
        <dbReference type="EMBL" id="MDH5158828.1"/>
    </source>
</evidence>
<reference evidence="1 2" key="1">
    <citation type="submission" date="2023-03" db="EMBL/GenBank/DDBJ databases">
        <title>Bacterial isolates from washroom surfaces on a university campus.</title>
        <authorList>
            <person name="Holman D.B."/>
            <person name="Gzyl K.E."/>
            <person name="Taheri A.E."/>
        </authorList>
    </citation>
    <scope>NUCLEOTIDE SEQUENCE [LARGE SCALE GENOMIC DNA]</scope>
    <source>
        <strain evidence="1 2">RD01</strain>
    </source>
</reference>
<gene>
    <name evidence="1" type="ORF">P5X59_10960</name>
</gene>
<proteinExistence type="predicted"/>
<dbReference type="EMBL" id="JAROYR010000018">
    <property type="protein sequence ID" value="MDH5158828.1"/>
    <property type="molecule type" value="Genomic_DNA"/>
</dbReference>
<name>A0ABT6J235_9STAP</name>
<protein>
    <recommendedName>
        <fullName evidence="3">Antitoxin MazE</fullName>
    </recommendedName>
</protein>
<keyword evidence="2" id="KW-1185">Reference proteome</keyword>
<dbReference type="Proteomes" id="UP001159200">
    <property type="component" value="Unassembled WGS sequence"/>
</dbReference>
<evidence type="ECO:0000313" key="2">
    <source>
        <dbReference type="Proteomes" id="UP001159200"/>
    </source>
</evidence>
<sequence length="84" mass="9628">MATKDLKVRNVDSGLLERLNVVAAEQKISRNQLIINLLESLDPLESYQKLYAEQTHQQAQNTKVLKEVCSKQDEILNILKSVDY</sequence>
<dbReference type="RefSeq" id="WP_031770320.1">
    <property type="nucleotide sequence ID" value="NZ_JAROYJ010000013.1"/>
</dbReference>
<evidence type="ECO:0008006" key="3">
    <source>
        <dbReference type="Google" id="ProtNLM"/>
    </source>
</evidence>
<accession>A0ABT6J235</accession>
<comment type="caution">
    <text evidence="1">The sequence shown here is derived from an EMBL/GenBank/DDBJ whole genome shotgun (WGS) entry which is preliminary data.</text>
</comment>